<dbReference type="Gene3D" id="2.130.10.10">
    <property type="entry name" value="YVTN repeat-like/Quinoprotein amine dehydrogenase"/>
    <property type="match status" value="2"/>
</dbReference>
<dbReference type="InterPro" id="IPR040066">
    <property type="entry name" value="WDR31"/>
</dbReference>
<feature type="repeat" description="WD" evidence="3">
    <location>
        <begin position="73"/>
        <end position="114"/>
    </location>
</feature>
<keyword evidence="2" id="KW-0677">Repeat</keyword>
<dbReference type="SUPFAM" id="SSF50978">
    <property type="entry name" value="WD40 repeat-like"/>
    <property type="match status" value="1"/>
</dbReference>
<dbReference type="Proteomes" id="UP000014500">
    <property type="component" value="Unassembled WGS sequence"/>
</dbReference>
<keyword evidence="5" id="KW-1185">Reference proteome</keyword>
<keyword evidence="1 3" id="KW-0853">WD repeat</keyword>
<dbReference type="PRINTS" id="PR00320">
    <property type="entry name" value="GPROTEINBRPT"/>
</dbReference>
<evidence type="ECO:0000313" key="4">
    <source>
        <dbReference type="EnsemblMetazoa" id="SMAR009685-PA"/>
    </source>
</evidence>
<dbReference type="InterPro" id="IPR036322">
    <property type="entry name" value="WD40_repeat_dom_sf"/>
</dbReference>
<feature type="repeat" description="WD" evidence="3">
    <location>
        <begin position="247"/>
        <end position="281"/>
    </location>
</feature>
<dbReference type="PANTHER" id="PTHR19869:SF1">
    <property type="entry name" value="WD REPEAT-CONTAINING PROTEIN 31"/>
    <property type="match status" value="1"/>
</dbReference>
<accession>T1J7N0</accession>
<dbReference type="InterPro" id="IPR015943">
    <property type="entry name" value="WD40/YVTN_repeat-like_dom_sf"/>
</dbReference>
<dbReference type="AlphaFoldDB" id="T1J7N0"/>
<dbReference type="PROSITE" id="PS50082">
    <property type="entry name" value="WD_REPEATS_2"/>
    <property type="match status" value="4"/>
</dbReference>
<dbReference type="EnsemblMetazoa" id="SMAR004899-RA">
    <property type="protein sequence ID" value="SMAR004899-PA"/>
    <property type="gene ID" value="SMAR004899"/>
</dbReference>
<reference evidence="4" key="2">
    <citation type="submission" date="2015-02" db="UniProtKB">
        <authorList>
            <consortium name="EnsemblMetazoa"/>
        </authorList>
    </citation>
    <scope>IDENTIFICATION</scope>
</reference>
<reference evidence="5" key="1">
    <citation type="submission" date="2011-05" db="EMBL/GenBank/DDBJ databases">
        <authorList>
            <person name="Richards S.R."/>
            <person name="Qu J."/>
            <person name="Jiang H."/>
            <person name="Jhangiani S.N."/>
            <person name="Agravi P."/>
            <person name="Goodspeed R."/>
            <person name="Gross S."/>
            <person name="Mandapat C."/>
            <person name="Jackson L."/>
            <person name="Mathew T."/>
            <person name="Pu L."/>
            <person name="Thornton R."/>
            <person name="Saada N."/>
            <person name="Wilczek-Boney K.B."/>
            <person name="Lee S."/>
            <person name="Kovar C."/>
            <person name="Wu Y."/>
            <person name="Scherer S.E."/>
            <person name="Worley K.C."/>
            <person name="Muzny D.M."/>
            <person name="Gibbs R."/>
        </authorList>
    </citation>
    <scope>NUCLEOTIDE SEQUENCE</scope>
    <source>
        <strain evidence="5">Brora</strain>
    </source>
</reference>
<dbReference type="InterPro" id="IPR020472">
    <property type="entry name" value="WD40_PAC1"/>
</dbReference>
<dbReference type="PANTHER" id="PTHR19869">
    <property type="entry name" value="SPERMATID WD-REPEAT PROTEIN"/>
    <property type="match status" value="1"/>
</dbReference>
<dbReference type="Pfam" id="PF00400">
    <property type="entry name" value="WD40"/>
    <property type="match status" value="4"/>
</dbReference>
<evidence type="ECO:0000256" key="1">
    <source>
        <dbReference type="ARBA" id="ARBA00022574"/>
    </source>
</evidence>
<evidence type="ECO:0000313" key="5">
    <source>
        <dbReference type="Proteomes" id="UP000014500"/>
    </source>
</evidence>
<evidence type="ECO:0000256" key="3">
    <source>
        <dbReference type="PROSITE-ProRule" id="PRU00221"/>
    </source>
</evidence>
<dbReference type="HOGENOM" id="CLU_061931_0_0_1"/>
<dbReference type="eggNOG" id="KOG0279">
    <property type="taxonomic scope" value="Eukaryota"/>
</dbReference>
<proteinExistence type="predicted"/>
<organism evidence="4 5">
    <name type="scientific">Strigamia maritima</name>
    <name type="common">European centipede</name>
    <name type="synonym">Geophilus maritimus</name>
    <dbReference type="NCBI Taxonomy" id="126957"/>
    <lineage>
        <taxon>Eukaryota</taxon>
        <taxon>Metazoa</taxon>
        <taxon>Ecdysozoa</taxon>
        <taxon>Arthropoda</taxon>
        <taxon>Myriapoda</taxon>
        <taxon>Chilopoda</taxon>
        <taxon>Pleurostigmophora</taxon>
        <taxon>Geophilomorpha</taxon>
        <taxon>Linotaeniidae</taxon>
        <taxon>Strigamia</taxon>
    </lineage>
</organism>
<feature type="repeat" description="WD" evidence="3">
    <location>
        <begin position="165"/>
        <end position="199"/>
    </location>
</feature>
<name>T1J7N0_STRMM</name>
<protein>
    <submittedName>
        <fullName evidence="4">Uncharacterized protein</fullName>
    </submittedName>
</protein>
<dbReference type="STRING" id="126957.T1J7N0"/>
<dbReference type="EMBL" id="JH431936">
    <property type="status" value="NOT_ANNOTATED_CDS"/>
    <property type="molecule type" value="Genomic_DNA"/>
</dbReference>
<dbReference type="InterPro" id="IPR001680">
    <property type="entry name" value="WD40_rpt"/>
</dbReference>
<dbReference type="PROSITE" id="PS50294">
    <property type="entry name" value="WD_REPEATS_REGION"/>
    <property type="match status" value="4"/>
</dbReference>
<dbReference type="EMBL" id="JH431553">
    <property type="status" value="NOT_ANNOTATED_CDS"/>
    <property type="molecule type" value="Genomic_DNA"/>
</dbReference>
<evidence type="ECO:0000256" key="2">
    <source>
        <dbReference type="ARBA" id="ARBA00022737"/>
    </source>
</evidence>
<dbReference type="OMA" id="KVICYPG"/>
<dbReference type="SMART" id="SM00320">
    <property type="entry name" value="WD40"/>
    <property type="match status" value="6"/>
</dbReference>
<dbReference type="CDD" id="cd00200">
    <property type="entry name" value="WD40"/>
    <property type="match status" value="1"/>
</dbReference>
<sequence length="313" mass="34933">MDCFRKQVLKKVKTDHKNSAATSRAVEVEAALPAHADSVNCITHTIPTFCLSGGNDKAVVLSDYAKQIPFQTWIGHSRDITKVAYGKLRSIALSGSRDKTINVWRLYCGNPLLTFTGHQLAVTGLAINPNGNETLCSGSRDNSLKLWQIDTGDCITTSTLSRNLVTDLKWSPNGNIVVSTSEDKEVKMWDSRNLQLIHAFPKKMHIQNCCDIDETGNFCVTCSSGSNENGSEATLWDLKQRTIMHEYRGHFDSITACAFLRGIAKTYIITAGKDETIRLWDRDSPSTNVLQDFRLEAQDFVVNNQERHSILYT</sequence>
<feature type="repeat" description="WD" evidence="3">
    <location>
        <begin position="115"/>
        <end position="157"/>
    </location>
</feature>
<dbReference type="EnsemblMetazoa" id="SMAR009685-RA">
    <property type="protein sequence ID" value="SMAR009685-PA"/>
    <property type="gene ID" value="SMAR009685"/>
</dbReference>